<name>A0ABD2KYR4_9BILA</name>
<comment type="caution">
    <text evidence="3">The sequence shown here is derived from an EMBL/GenBank/DDBJ whole genome shotgun (WGS) entry which is preliminary data.</text>
</comment>
<evidence type="ECO:0000313" key="3">
    <source>
        <dbReference type="EMBL" id="KAL3107959.1"/>
    </source>
</evidence>
<dbReference type="EMBL" id="JBICBT010000602">
    <property type="protein sequence ID" value="KAL3107959.1"/>
    <property type="molecule type" value="Genomic_DNA"/>
</dbReference>
<dbReference type="InterPro" id="IPR024445">
    <property type="entry name" value="Tnp_ISXO2-like"/>
</dbReference>
<organism evidence="3 4">
    <name type="scientific">Heterodera trifolii</name>
    <dbReference type="NCBI Taxonomy" id="157864"/>
    <lineage>
        <taxon>Eukaryota</taxon>
        <taxon>Metazoa</taxon>
        <taxon>Ecdysozoa</taxon>
        <taxon>Nematoda</taxon>
        <taxon>Chromadorea</taxon>
        <taxon>Rhabditida</taxon>
        <taxon>Tylenchina</taxon>
        <taxon>Tylenchomorpha</taxon>
        <taxon>Tylenchoidea</taxon>
        <taxon>Heteroderidae</taxon>
        <taxon>Heteroderinae</taxon>
        <taxon>Heterodera</taxon>
    </lineage>
</organism>
<feature type="domain" description="ISXO2-like transposase" evidence="2">
    <location>
        <begin position="192"/>
        <end position="318"/>
    </location>
</feature>
<feature type="transmembrane region" description="Helical" evidence="1">
    <location>
        <begin position="75"/>
        <end position="97"/>
    </location>
</feature>
<keyword evidence="1" id="KW-0472">Membrane</keyword>
<dbReference type="Proteomes" id="UP001620626">
    <property type="component" value="Unassembled WGS sequence"/>
</dbReference>
<sequence>MSAAQLSILLSGASVAAQKSANPMKQLCLPSAHSINQRTFRSLFCIIAVNIGGYFILLFYVLLIKPAISCPITSWFGQQITAIPLNIGAASNGPILYFTRISAWLYLLVVCFEYFVVIVRLTQIFLESLLLDYLGAHLTPKQIFEFTYYWCRRTHSQEEFEHDMKIERHTIVDRKSFARDICVSYFQTNPEKIGANGQTVEIDETVITRPKYHKGRLHAIEQWFFGGIERGTGRCFMVPVERRNAETLLPILQKYVYPGAVIVSDLWKAYFTIGRLPEGYTHHTVNHSVEFVNSETGQHTNTVEGGLWQKFKAEHKKDMEHIEVY</sequence>
<keyword evidence="1" id="KW-1133">Transmembrane helix</keyword>
<dbReference type="PANTHER" id="PTHR47163:SF2">
    <property type="entry name" value="SI:DKEY-17M8.2"/>
    <property type="match status" value="1"/>
</dbReference>
<dbReference type="AlphaFoldDB" id="A0ABD2KYR4"/>
<proteinExistence type="predicted"/>
<protein>
    <recommendedName>
        <fullName evidence="2">ISXO2-like transposase domain-containing protein</fullName>
    </recommendedName>
</protein>
<keyword evidence="1" id="KW-0812">Transmembrane</keyword>
<accession>A0ABD2KYR4</accession>
<evidence type="ECO:0000259" key="2">
    <source>
        <dbReference type="SMART" id="SM01126"/>
    </source>
</evidence>
<gene>
    <name evidence="3" type="ORF">niasHT_012867</name>
</gene>
<dbReference type="SMART" id="SM01126">
    <property type="entry name" value="DDE_Tnp_IS1595"/>
    <property type="match status" value="1"/>
</dbReference>
<evidence type="ECO:0000256" key="1">
    <source>
        <dbReference type="SAM" id="Phobius"/>
    </source>
</evidence>
<reference evidence="3 4" key="1">
    <citation type="submission" date="2024-10" db="EMBL/GenBank/DDBJ databases">
        <authorList>
            <person name="Kim D."/>
        </authorList>
    </citation>
    <scope>NUCLEOTIDE SEQUENCE [LARGE SCALE GENOMIC DNA]</scope>
    <source>
        <strain evidence="3">BH-2024</strain>
    </source>
</reference>
<evidence type="ECO:0000313" key="4">
    <source>
        <dbReference type="Proteomes" id="UP001620626"/>
    </source>
</evidence>
<dbReference type="PANTHER" id="PTHR47163">
    <property type="entry name" value="DDE_TNP_IS1595 DOMAIN-CONTAINING PROTEIN"/>
    <property type="match status" value="1"/>
</dbReference>
<feature type="transmembrane region" description="Helical" evidence="1">
    <location>
        <begin position="40"/>
        <end position="63"/>
    </location>
</feature>
<dbReference type="Pfam" id="PF12762">
    <property type="entry name" value="DDE_Tnp_IS1595"/>
    <property type="match status" value="1"/>
</dbReference>
<feature type="transmembrane region" description="Helical" evidence="1">
    <location>
        <begin position="103"/>
        <end position="121"/>
    </location>
</feature>
<dbReference type="InterPro" id="IPR053164">
    <property type="entry name" value="IS1016-like_transposase"/>
</dbReference>
<keyword evidence="4" id="KW-1185">Reference proteome</keyword>